<reference evidence="5" key="2">
    <citation type="journal article" date="2014" name="J. Proteome Res.">
        <title>Spit and venom from scytodes spiders: a diverse and distinct cocktail.</title>
        <authorList>
            <person name="Zobel-Thropp P.A."/>
            <person name="Correa S.M."/>
            <person name="Garb J.E."/>
            <person name="Binford G.J."/>
        </authorList>
    </citation>
    <scope>NUCLEOTIDE SEQUENCE</scope>
    <source>
        <tissue evidence="5">Venom gland</tissue>
    </source>
</reference>
<keyword evidence="3" id="KW-0732">Signal</keyword>
<name>A0A0A0VBY2_SCYTH</name>
<dbReference type="GO" id="GO:0005576">
    <property type="term" value="C:extracellular region"/>
    <property type="evidence" value="ECO:0007669"/>
    <property type="project" value="UniProtKB-SubCell"/>
</dbReference>
<evidence type="ECO:0000313" key="5">
    <source>
        <dbReference type="EMBL" id="AIW62443.1"/>
    </source>
</evidence>
<feature type="chain" id="PRO_5001978294" evidence="3">
    <location>
        <begin position="22"/>
        <end position="98"/>
    </location>
</feature>
<evidence type="ECO:0000256" key="3">
    <source>
        <dbReference type="SAM" id="SignalP"/>
    </source>
</evidence>
<evidence type="ECO:0000256" key="1">
    <source>
        <dbReference type="ARBA" id="ARBA00004613"/>
    </source>
</evidence>
<feature type="signal peptide" evidence="3">
    <location>
        <begin position="1"/>
        <end position="21"/>
    </location>
</feature>
<accession>A0A0A0VBY2</accession>
<dbReference type="SMART" id="SM01318">
    <property type="entry name" value="SVWC"/>
    <property type="match status" value="1"/>
</dbReference>
<feature type="domain" description="Single" evidence="4">
    <location>
        <begin position="34"/>
        <end position="95"/>
    </location>
</feature>
<protein>
    <submittedName>
        <fullName evidence="5">PXCC family protein</fullName>
    </submittedName>
</protein>
<dbReference type="Pfam" id="PF15430">
    <property type="entry name" value="SVWC"/>
    <property type="match status" value="1"/>
</dbReference>
<evidence type="ECO:0000256" key="2">
    <source>
        <dbReference type="ARBA" id="ARBA00022525"/>
    </source>
</evidence>
<comment type="subcellular location">
    <subcellularLocation>
        <location evidence="1">Secreted</location>
    </subcellularLocation>
</comment>
<organism evidence="5">
    <name type="scientific">Scytodes thoracica</name>
    <name type="common">Spitting spider</name>
    <name type="synonym">Aranea thoracica</name>
    <dbReference type="NCBI Taxonomy" id="1112478"/>
    <lineage>
        <taxon>Eukaryota</taxon>
        <taxon>Metazoa</taxon>
        <taxon>Ecdysozoa</taxon>
        <taxon>Arthropoda</taxon>
        <taxon>Chelicerata</taxon>
        <taxon>Arachnida</taxon>
        <taxon>Araneae</taxon>
        <taxon>Araneomorphae</taxon>
        <taxon>Haplogynae</taxon>
        <taxon>Scytodoidea</taxon>
        <taxon>Scytodidae</taxon>
        <taxon>Scytodes</taxon>
    </lineage>
</organism>
<proteinExistence type="evidence at transcript level"/>
<dbReference type="InterPro" id="IPR029277">
    <property type="entry name" value="SVWC_dom"/>
</dbReference>
<sequence length="98" mass="10862">MMFRLNEVLVLIACMIFVCSAYIYQGSNDVKGQCEIDGEIYTPGKHQLRGQCARLFCSEVDFEVQGCGMSWGPPECPVVEDLSKDYPSCCPKPICPTA</sequence>
<evidence type="ECO:0000259" key="4">
    <source>
        <dbReference type="SMART" id="SM01318"/>
    </source>
</evidence>
<keyword evidence="2" id="KW-0964">Secreted</keyword>
<reference evidence="5" key="1">
    <citation type="submission" date="2013-11" db="EMBL/GenBank/DDBJ databases">
        <authorList>
            <person name="Thropp P.A."/>
            <person name="Correa S.M."/>
            <person name="Garb J.E."/>
            <person name="Binford G.J."/>
        </authorList>
    </citation>
    <scope>NUCLEOTIDE SEQUENCE</scope>
    <source>
        <tissue evidence="5">Venom gland</tissue>
    </source>
</reference>
<dbReference type="AlphaFoldDB" id="A0A0A0VBY2"/>
<dbReference type="EMBL" id="KF860451">
    <property type="protein sequence ID" value="AIW62443.1"/>
    <property type="molecule type" value="mRNA"/>
</dbReference>